<feature type="compositionally biased region" description="Basic and acidic residues" evidence="1">
    <location>
        <begin position="78"/>
        <end position="87"/>
    </location>
</feature>
<dbReference type="AlphaFoldDB" id="A0A8C0XHD7"/>
<sequence length="104" mass="10566">LNFSSLCSPGLHSQEAGGAGQVGDPKHSPPKAQGGPEAGAGQSRRAGAGGRGAHSQPGHLSSFPPDPLGPQPHAAGCKQRERAADKAKKPKVKKEKKKGKEAPH</sequence>
<dbReference type="Pfam" id="PF15761">
    <property type="entry name" value="IMUP"/>
    <property type="match status" value="1"/>
</dbReference>
<dbReference type="GO" id="GO:0005634">
    <property type="term" value="C:nucleus"/>
    <property type="evidence" value="ECO:0007669"/>
    <property type="project" value="InterPro"/>
</dbReference>
<dbReference type="Ensembl" id="ENSCCNT00000035051.1">
    <property type="protein sequence ID" value="ENSCCNP00000027707.1"/>
    <property type="gene ID" value="ENSCCNG00000026768.1"/>
</dbReference>
<reference evidence="2" key="1">
    <citation type="submission" date="2023-09" db="UniProtKB">
        <authorList>
            <consortium name="Ensembl"/>
        </authorList>
    </citation>
    <scope>IDENTIFICATION</scope>
</reference>
<feature type="compositionally biased region" description="Basic residues" evidence="1">
    <location>
        <begin position="88"/>
        <end position="97"/>
    </location>
</feature>
<name>A0A8C0XHD7_CASCN</name>
<organism evidence="2">
    <name type="scientific">Castor canadensis</name>
    <name type="common">American beaver</name>
    <dbReference type="NCBI Taxonomy" id="51338"/>
    <lineage>
        <taxon>Eukaryota</taxon>
        <taxon>Metazoa</taxon>
        <taxon>Chordata</taxon>
        <taxon>Craniata</taxon>
        <taxon>Vertebrata</taxon>
        <taxon>Euteleostomi</taxon>
        <taxon>Mammalia</taxon>
        <taxon>Eutheria</taxon>
        <taxon>Euarchontoglires</taxon>
        <taxon>Glires</taxon>
        <taxon>Rodentia</taxon>
        <taxon>Castorimorpha</taxon>
        <taxon>Castoridae</taxon>
        <taxon>Castor</taxon>
    </lineage>
</organism>
<evidence type="ECO:0000256" key="1">
    <source>
        <dbReference type="SAM" id="MobiDB-lite"/>
    </source>
</evidence>
<dbReference type="InterPro" id="IPR026621">
    <property type="entry name" value="IMUP"/>
</dbReference>
<accession>A0A8C0XHD7</accession>
<protein>
    <submittedName>
        <fullName evidence="2">Uncharacterized protein</fullName>
    </submittedName>
</protein>
<feature type="region of interest" description="Disordered" evidence="1">
    <location>
        <begin position="1"/>
        <end position="104"/>
    </location>
</feature>
<evidence type="ECO:0000313" key="2">
    <source>
        <dbReference type="Ensembl" id="ENSCCNP00000027707.1"/>
    </source>
</evidence>
<proteinExistence type="predicted"/>